<protein>
    <submittedName>
        <fullName evidence="1">Uncharacterized protein</fullName>
    </submittedName>
</protein>
<evidence type="ECO:0000313" key="2">
    <source>
        <dbReference type="Proteomes" id="UP001180503"/>
    </source>
</evidence>
<dbReference type="EMBL" id="JAVRFB010000023">
    <property type="protein sequence ID" value="MDT0405282.1"/>
    <property type="molecule type" value="Genomic_DNA"/>
</dbReference>
<comment type="caution">
    <text evidence="1">The sequence shown here is derived from an EMBL/GenBank/DDBJ whole genome shotgun (WGS) entry which is preliminary data.</text>
</comment>
<reference evidence="2" key="1">
    <citation type="submission" date="2023-07" db="EMBL/GenBank/DDBJ databases">
        <title>30 novel species of actinomycetes from the DSMZ collection.</title>
        <authorList>
            <person name="Nouioui I."/>
        </authorList>
    </citation>
    <scope>NUCLEOTIDE SEQUENCE [LARGE SCALE GENOMIC DNA]</scope>
    <source>
        <strain evidence="2">DSM 41635</strain>
    </source>
</reference>
<proteinExistence type="predicted"/>
<sequence>MYAAGGGQAFADTFRGVQLRAVVRAAAGPAHGQEGTVLLDTSVRTALAEGFAEGFADAVAGPFRA</sequence>
<evidence type="ECO:0000313" key="1">
    <source>
        <dbReference type="EMBL" id="MDT0405282.1"/>
    </source>
</evidence>
<gene>
    <name evidence="1" type="ORF">RM528_25920</name>
</gene>
<organism evidence="1 2">
    <name type="scientific">Streptomyces edwardsiae</name>
    <dbReference type="NCBI Taxonomy" id="3075527"/>
    <lineage>
        <taxon>Bacteria</taxon>
        <taxon>Bacillati</taxon>
        <taxon>Actinomycetota</taxon>
        <taxon>Actinomycetes</taxon>
        <taxon>Kitasatosporales</taxon>
        <taxon>Streptomycetaceae</taxon>
        <taxon>Streptomyces</taxon>
    </lineage>
</organism>
<accession>A0ABU2QLD1</accession>
<name>A0ABU2QLD1_9ACTN</name>
<dbReference type="RefSeq" id="WP_030229410.1">
    <property type="nucleotide sequence ID" value="NZ_JAVRFB010000023.1"/>
</dbReference>
<dbReference type="Proteomes" id="UP001180503">
    <property type="component" value="Unassembled WGS sequence"/>
</dbReference>